<organism evidence="1 2">
    <name type="scientific">Sulfurisphaera ohwakuensis</name>
    <dbReference type="NCBI Taxonomy" id="69656"/>
    <lineage>
        <taxon>Archaea</taxon>
        <taxon>Thermoproteota</taxon>
        <taxon>Thermoprotei</taxon>
        <taxon>Sulfolobales</taxon>
        <taxon>Sulfolobaceae</taxon>
        <taxon>Sulfurisphaera</taxon>
    </lineage>
</organism>
<evidence type="ECO:0000313" key="2">
    <source>
        <dbReference type="Proteomes" id="UP000582213"/>
    </source>
</evidence>
<evidence type="ECO:0000313" key="1">
    <source>
        <dbReference type="EMBL" id="MBB5254064.1"/>
    </source>
</evidence>
<proteinExistence type="predicted"/>
<protein>
    <submittedName>
        <fullName evidence="1">Putative nucleic acid-binding protein</fullName>
    </submittedName>
</protein>
<dbReference type="Proteomes" id="UP000582213">
    <property type="component" value="Unassembled WGS sequence"/>
</dbReference>
<dbReference type="AlphaFoldDB" id="A0A7J9RXV7"/>
<gene>
    <name evidence="1" type="ORF">HNQ62_001837</name>
</gene>
<sequence length="36" mass="4059">MDCFIVALAEKENAVVYTTDSGIERVYKNTKVILHS</sequence>
<accession>A0A7J9RXV7</accession>
<name>A0A7J9RXV7_SULOH</name>
<dbReference type="EMBL" id="JACHFY010000010">
    <property type="protein sequence ID" value="MBB5254064.1"/>
    <property type="molecule type" value="Genomic_DNA"/>
</dbReference>
<comment type="caution">
    <text evidence="1">The sequence shown here is derived from an EMBL/GenBank/DDBJ whole genome shotgun (WGS) entry which is preliminary data.</text>
</comment>
<reference evidence="1 2" key="1">
    <citation type="submission" date="2020-08" db="EMBL/GenBank/DDBJ databases">
        <title>Genomic Encyclopedia of Type Strains, Phase IV (KMG-IV): sequencing the most valuable type-strain genomes for metagenomic binning, comparative biology and taxonomic classification.</title>
        <authorList>
            <person name="Goeker M."/>
        </authorList>
    </citation>
    <scope>NUCLEOTIDE SEQUENCE [LARGE SCALE GENOMIC DNA]</scope>
    <source>
        <strain evidence="1 2">DSM 12421</strain>
    </source>
</reference>